<gene>
    <name evidence="2" type="ORF">NDU88_009081</name>
</gene>
<keyword evidence="3" id="KW-1185">Reference proteome</keyword>
<feature type="compositionally biased region" description="Polar residues" evidence="1">
    <location>
        <begin position="32"/>
        <end position="43"/>
    </location>
</feature>
<evidence type="ECO:0000256" key="1">
    <source>
        <dbReference type="SAM" id="MobiDB-lite"/>
    </source>
</evidence>
<evidence type="ECO:0000313" key="3">
    <source>
        <dbReference type="Proteomes" id="UP001066276"/>
    </source>
</evidence>
<reference evidence="2" key="1">
    <citation type="journal article" date="2022" name="bioRxiv">
        <title>Sequencing and chromosome-scale assembly of the giantPleurodeles waltlgenome.</title>
        <authorList>
            <person name="Brown T."/>
            <person name="Elewa A."/>
            <person name="Iarovenko S."/>
            <person name="Subramanian E."/>
            <person name="Araus A.J."/>
            <person name="Petzold A."/>
            <person name="Susuki M."/>
            <person name="Suzuki K.-i.T."/>
            <person name="Hayashi T."/>
            <person name="Toyoda A."/>
            <person name="Oliveira C."/>
            <person name="Osipova E."/>
            <person name="Leigh N.D."/>
            <person name="Simon A."/>
            <person name="Yun M.H."/>
        </authorList>
    </citation>
    <scope>NUCLEOTIDE SEQUENCE</scope>
    <source>
        <strain evidence="2">20211129_DDA</strain>
        <tissue evidence="2">Liver</tissue>
    </source>
</reference>
<name>A0AAV7PR32_PLEWA</name>
<sequence length="127" mass="13100">MTGALPQPKPLTPLSQILSLGGLSAEGPSKHQCLTSMGSSTPLLQRRSRGPSSAAHAATLSPIRGATPPSAYVAPHLRPRPPRSARCLVLRGSQRPFGTSRASDRLFSVQGSHLAGGGHREHAGGGN</sequence>
<protein>
    <submittedName>
        <fullName evidence="2">Uncharacterized protein</fullName>
    </submittedName>
</protein>
<organism evidence="2 3">
    <name type="scientific">Pleurodeles waltl</name>
    <name type="common">Iberian ribbed newt</name>
    <dbReference type="NCBI Taxonomy" id="8319"/>
    <lineage>
        <taxon>Eukaryota</taxon>
        <taxon>Metazoa</taxon>
        <taxon>Chordata</taxon>
        <taxon>Craniata</taxon>
        <taxon>Vertebrata</taxon>
        <taxon>Euteleostomi</taxon>
        <taxon>Amphibia</taxon>
        <taxon>Batrachia</taxon>
        <taxon>Caudata</taxon>
        <taxon>Salamandroidea</taxon>
        <taxon>Salamandridae</taxon>
        <taxon>Pleurodelinae</taxon>
        <taxon>Pleurodeles</taxon>
    </lineage>
</organism>
<feature type="region of interest" description="Disordered" evidence="1">
    <location>
        <begin position="25"/>
        <end position="82"/>
    </location>
</feature>
<dbReference type="Proteomes" id="UP001066276">
    <property type="component" value="Chromosome 7"/>
</dbReference>
<feature type="region of interest" description="Disordered" evidence="1">
    <location>
        <begin position="95"/>
        <end position="127"/>
    </location>
</feature>
<accession>A0AAV7PR32</accession>
<evidence type="ECO:0000313" key="2">
    <source>
        <dbReference type="EMBL" id="KAJ1130731.1"/>
    </source>
</evidence>
<proteinExistence type="predicted"/>
<dbReference type="EMBL" id="JANPWB010000011">
    <property type="protein sequence ID" value="KAJ1130731.1"/>
    <property type="molecule type" value="Genomic_DNA"/>
</dbReference>
<comment type="caution">
    <text evidence="2">The sequence shown here is derived from an EMBL/GenBank/DDBJ whole genome shotgun (WGS) entry which is preliminary data.</text>
</comment>
<feature type="compositionally biased region" description="Basic and acidic residues" evidence="1">
    <location>
        <begin position="118"/>
        <end position="127"/>
    </location>
</feature>
<dbReference type="AlphaFoldDB" id="A0AAV7PR32"/>